<dbReference type="PROSITE" id="PS51007">
    <property type="entry name" value="CYTC"/>
    <property type="match status" value="1"/>
</dbReference>
<dbReference type="GO" id="GO:0009055">
    <property type="term" value="F:electron transfer activity"/>
    <property type="evidence" value="ECO:0007669"/>
    <property type="project" value="InterPro"/>
</dbReference>
<keyword evidence="2 6" id="KW-0349">Heme</keyword>
<evidence type="ECO:0000256" key="3">
    <source>
        <dbReference type="ARBA" id="ARBA00022723"/>
    </source>
</evidence>
<proteinExistence type="predicted"/>
<dbReference type="Gene3D" id="1.10.760.10">
    <property type="entry name" value="Cytochrome c-like domain"/>
    <property type="match status" value="1"/>
</dbReference>
<dbReference type="PRINTS" id="PR00604">
    <property type="entry name" value="CYTCHRMECIAB"/>
</dbReference>
<accession>A0A2T8HR09</accession>
<keyword evidence="1" id="KW-0813">Transport</keyword>
<dbReference type="PANTHER" id="PTHR11961">
    <property type="entry name" value="CYTOCHROME C"/>
    <property type="match status" value="1"/>
</dbReference>
<evidence type="ECO:0000313" key="9">
    <source>
        <dbReference type="Proteomes" id="UP000245911"/>
    </source>
</evidence>
<dbReference type="OrthoDB" id="9805828at2"/>
<evidence type="ECO:0000256" key="4">
    <source>
        <dbReference type="ARBA" id="ARBA00022982"/>
    </source>
</evidence>
<dbReference type="EMBL" id="QDKM01000008">
    <property type="protein sequence ID" value="PVH27879.1"/>
    <property type="molecule type" value="Genomic_DNA"/>
</dbReference>
<evidence type="ECO:0000256" key="1">
    <source>
        <dbReference type="ARBA" id="ARBA00022448"/>
    </source>
</evidence>
<evidence type="ECO:0000256" key="5">
    <source>
        <dbReference type="ARBA" id="ARBA00023004"/>
    </source>
</evidence>
<evidence type="ECO:0000256" key="2">
    <source>
        <dbReference type="ARBA" id="ARBA00022617"/>
    </source>
</evidence>
<comment type="caution">
    <text evidence="8">The sequence shown here is derived from an EMBL/GenBank/DDBJ whole genome shotgun (WGS) entry which is preliminary data.</text>
</comment>
<evidence type="ECO:0000259" key="7">
    <source>
        <dbReference type="PROSITE" id="PS51007"/>
    </source>
</evidence>
<keyword evidence="5 6" id="KW-0408">Iron</keyword>
<evidence type="ECO:0000313" key="8">
    <source>
        <dbReference type="EMBL" id="PVH27879.1"/>
    </source>
</evidence>
<dbReference type="GO" id="GO:0046872">
    <property type="term" value="F:metal ion binding"/>
    <property type="evidence" value="ECO:0007669"/>
    <property type="project" value="UniProtKB-KW"/>
</dbReference>
<reference evidence="8 9" key="1">
    <citation type="submission" date="2018-04" db="EMBL/GenBank/DDBJ databases">
        <title>Pararhodobacter oceanense sp. nov., isolated from marine intertidal sediment.</title>
        <authorList>
            <person name="Wang X.-L."/>
            <person name="Du Z.-J."/>
        </authorList>
    </citation>
    <scope>NUCLEOTIDE SEQUENCE [LARGE SCALE GENOMIC DNA]</scope>
    <source>
        <strain evidence="8 9">AM505</strain>
    </source>
</reference>
<dbReference type="InterPro" id="IPR009056">
    <property type="entry name" value="Cyt_c-like_dom"/>
</dbReference>
<sequence length="172" mass="18386">MFDTMVLTKVVAALCATLLFFLVGKWAAETIYLPAHGDHHAAVYPIIEEDDGADAVEVVEEAVDVMALYAEADAAAGEGLWRNCRACHSLEEGQNGTGPTLHGVVGRPIDGVDGFNYSGALLALGDTWTVEALDTFLENPREAAPGTRMSYRGLSSIDDRLNLIAYLEAASQ</sequence>
<protein>
    <submittedName>
        <fullName evidence="8">Cytochrome c family protein</fullName>
    </submittedName>
</protein>
<dbReference type="Proteomes" id="UP000245911">
    <property type="component" value="Unassembled WGS sequence"/>
</dbReference>
<keyword evidence="4" id="KW-0249">Electron transport</keyword>
<gene>
    <name evidence="8" type="ORF">DDE20_15315</name>
</gene>
<keyword evidence="3 6" id="KW-0479">Metal-binding</keyword>
<keyword evidence="9" id="KW-1185">Reference proteome</keyword>
<dbReference type="GO" id="GO:0020037">
    <property type="term" value="F:heme binding"/>
    <property type="evidence" value="ECO:0007669"/>
    <property type="project" value="InterPro"/>
</dbReference>
<evidence type="ECO:0000256" key="6">
    <source>
        <dbReference type="PROSITE-ProRule" id="PRU00433"/>
    </source>
</evidence>
<dbReference type="InterPro" id="IPR036909">
    <property type="entry name" value="Cyt_c-like_dom_sf"/>
</dbReference>
<dbReference type="InterPro" id="IPR002327">
    <property type="entry name" value="Cyt_c_1A/1B"/>
</dbReference>
<dbReference type="RefSeq" id="WP_116559399.1">
    <property type="nucleotide sequence ID" value="NZ_QDKM01000008.1"/>
</dbReference>
<feature type="domain" description="Cytochrome c" evidence="7">
    <location>
        <begin position="72"/>
        <end position="171"/>
    </location>
</feature>
<name>A0A2T8HR09_9RHOB</name>
<organism evidence="8 9">
    <name type="scientific">Pararhodobacter oceanensis</name>
    <dbReference type="NCBI Taxonomy" id="2172121"/>
    <lineage>
        <taxon>Bacteria</taxon>
        <taxon>Pseudomonadati</taxon>
        <taxon>Pseudomonadota</taxon>
        <taxon>Alphaproteobacteria</taxon>
        <taxon>Rhodobacterales</taxon>
        <taxon>Paracoccaceae</taxon>
        <taxon>Pararhodobacter</taxon>
    </lineage>
</organism>
<dbReference type="SUPFAM" id="SSF46626">
    <property type="entry name" value="Cytochrome c"/>
    <property type="match status" value="1"/>
</dbReference>
<dbReference type="AlphaFoldDB" id="A0A2T8HR09"/>